<dbReference type="Proteomes" id="UP001642409">
    <property type="component" value="Unassembled WGS sequence"/>
</dbReference>
<reference evidence="2" key="1">
    <citation type="submission" date="2023-06" db="EMBL/GenBank/DDBJ databases">
        <authorList>
            <person name="Kurt Z."/>
        </authorList>
    </citation>
    <scope>NUCLEOTIDE SEQUENCE</scope>
</reference>
<evidence type="ECO:0000256" key="1">
    <source>
        <dbReference type="SAM" id="Phobius"/>
    </source>
</evidence>
<dbReference type="AlphaFoldDB" id="A0AA86Q510"/>
<reference evidence="3 5" key="2">
    <citation type="submission" date="2024-07" db="EMBL/GenBank/DDBJ databases">
        <authorList>
            <person name="Akdeniz Z."/>
        </authorList>
    </citation>
    <scope>NUCLEOTIDE SEQUENCE [LARGE SCALE GENOMIC DNA]</scope>
</reference>
<protein>
    <submittedName>
        <fullName evidence="3">Hypothetical_protein</fullName>
    </submittedName>
</protein>
<keyword evidence="5" id="KW-1185">Reference proteome</keyword>
<organism evidence="2">
    <name type="scientific">Hexamita inflata</name>
    <dbReference type="NCBI Taxonomy" id="28002"/>
    <lineage>
        <taxon>Eukaryota</taxon>
        <taxon>Metamonada</taxon>
        <taxon>Diplomonadida</taxon>
        <taxon>Hexamitidae</taxon>
        <taxon>Hexamitinae</taxon>
        <taxon>Hexamita</taxon>
    </lineage>
</organism>
<accession>A0AA86Q510</accession>
<gene>
    <name evidence="2" type="ORF">HINF_LOCUS37418</name>
    <name evidence="3" type="ORF">HINF_LOCUS43025</name>
    <name evidence="4" type="ORF">HINF_LOCUS60506</name>
</gene>
<dbReference type="EMBL" id="CATOUU010000804">
    <property type="protein sequence ID" value="CAI9949773.1"/>
    <property type="molecule type" value="Genomic_DNA"/>
</dbReference>
<sequence>MINIDLMPSNRLVGVIYKLIFQIRRVFGVFLCNLTLCAVFGCYYDHRFHNEKLATFEPGTQPHKSANYTFHGSWTRQIASTSFSSLKSFFSTIQHHVLRFLSQMHHLTPVLGFLSVFLWASCSNRCQFQH</sequence>
<dbReference type="EMBL" id="CAXDID020000355">
    <property type="protein sequence ID" value="CAL6081714.1"/>
    <property type="molecule type" value="Genomic_DNA"/>
</dbReference>
<keyword evidence="1" id="KW-0812">Transmembrane</keyword>
<keyword evidence="1" id="KW-1133">Transmembrane helix</keyword>
<feature type="transmembrane region" description="Helical" evidence="1">
    <location>
        <begin position="26"/>
        <end position="44"/>
    </location>
</feature>
<proteinExistence type="predicted"/>
<evidence type="ECO:0000313" key="5">
    <source>
        <dbReference type="Proteomes" id="UP001642409"/>
    </source>
</evidence>
<keyword evidence="1" id="KW-0472">Membrane</keyword>
<name>A0AA86Q510_9EUKA</name>
<evidence type="ECO:0000313" key="3">
    <source>
        <dbReference type="EMBL" id="CAL6049128.1"/>
    </source>
</evidence>
<evidence type="ECO:0000313" key="4">
    <source>
        <dbReference type="EMBL" id="CAL6081714.1"/>
    </source>
</evidence>
<evidence type="ECO:0000313" key="2">
    <source>
        <dbReference type="EMBL" id="CAI9949773.1"/>
    </source>
</evidence>
<dbReference type="EMBL" id="CAXDID020000177">
    <property type="protein sequence ID" value="CAL6049128.1"/>
    <property type="molecule type" value="Genomic_DNA"/>
</dbReference>
<comment type="caution">
    <text evidence="2">The sequence shown here is derived from an EMBL/GenBank/DDBJ whole genome shotgun (WGS) entry which is preliminary data.</text>
</comment>